<protein>
    <recommendedName>
        <fullName evidence="6">GAR domain-containing protein</fullName>
    </recommendedName>
</protein>
<dbReference type="AlphaFoldDB" id="A0A1C7NB48"/>
<evidence type="ECO:0000256" key="1">
    <source>
        <dbReference type="ARBA" id="ARBA00004245"/>
    </source>
</evidence>
<dbReference type="Gene3D" id="1.20.58.60">
    <property type="match status" value="1"/>
</dbReference>
<dbReference type="Pfam" id="PF02187">
    <property type="entry name" value="GAS2"/>
    <property type="match status" value="1"/>
</dbReference>
<dbReference type="Gene3D" id="3.30.920.20">
    <property type="entry name" value="Gas2-like domain"/>
    <property type="match status" value="1"/>
</dbReference>
<dbReference type="GO" id="GO:0008017">
    <property type="term" value="F:microtubule binding"/>
    <property type="evidence" value="ECO:0007669"/>
    <property type="project" value="InterPro"/>
</dbReference>
<accession>A0A1C7NB48</accession>
<sequence>MSTVGNSGFASQDKASIDAMFKSIQSATVYSEKGAQSFAKQLSALNQKAAELAKEGYDAGSLQDPIKRIHENLNQLSNTIGIEKKQAMFVQKVFLHAKAVNDLKQWMDHCTHAIQQLPTDVCMNDEQELQAQLDTIKKNMADAAPSFKGFQTLRSRILTTKDGAPLDLCEISLDPNETNSILREREQAILKDYEAVKQQYEDACRLIEESKKNVEIARKFKSVLNQVGDMKDRVSAVRICKDSSDEDMTNRDLTAILSCPLSSIPGEHRLASAKAELDILDRDIDTHLIPSIQELDNMLDVLKRENGQDMFSDRREEITIAMEGLTGLMRTKRRAIAEAEKMEGFLTVVEELEVLLLAVGEVVARAAPENARIVDGSYSRTDLQALLIDLDTRYRYYEPKIHELFDEARMVSLRLLDDPRVEKCIRQLEKRWENLQAEVAAKKEDLMARIGPLADTFDSLEIEDNLLPQEKGSRKAASLMKRKSNPILRHPSPQASPSTRTGGSAASKAAKRHTTTPVPFAFSNTAARANARKATTSPTALKRLSGSSRLSQRSLRSKTPETYVADPQNDLDVAVGDIVNDSPYKIFVKMVPGEVGKYWFGEVNPKLAYCRILRSRMVMVRVGGGWVELSQFLRDHALLEGGNFVSGRHSRASMLPTPTGVTRDVFLNTASGRMTPHINRITSNNQGVVSIRGGAAANGTHTPLPTMRASKSTPYRGISQVPYTHGIKAGNKFLVALDGEGNRVEVKMTKATDKDTKFTTPRRLNI</sequence>
<organism evidence="7 8">
    <name type="scientific">Choanephora cucurbitarum</name>
    <dbReference type="NCBI Taxonomy" id="101091"/>
    <lineage>
        <taxon>Eukaryota</taxon>
        <taxon>Fungi</taxon>
        <taxon>Fungi incertae sedis</taxon>
        <taxon>Mucoromycota</taxon>
        <taxon>Mucoromycotina</taxon>
        <taxon>Mucoromycetes</taxon>
        <taxon>Mucorales</taxon>
        <taxon>Mucorineae</taxon>
        <taxon>Choanephoraceae</taxon>
        <taxon>Choanephoroideae</taxon>
        <taxon>Choanephora</taxon>
    </lineage>
</organism>
<keyword evidence="8" id="KW-1185">Reference proteome</keyword>
<feature type="compositionally biased region" description="Polar residues" evidence="5">
    <location>
        <begin position="493"/>
        <end position="504"/>
    </location>
</feature>
<comment type="caution">
    <text evidence="7">The sequence shown here is derived from an EMBL/GenBank/DDBJ whole genome shotgun (WGS) entry which is preliminary data.</text>
</comment>
<dbReference type="EMBL" id="LUGH01000321">
    <property type="protein sequence ID" value="OBZ86188.1"/>
    <property type="molecule type" value="Genomic_DNA"/>
</dbReference>
<dbReference type="InParanoid" id="A0A1C7NB48"/>
<keyword evidence="3" id="KW-0206">Cytoskeleton</keyword>
<feature type="compositionally biased region" description="Low complexity" evidence="5">
    <location>
        <begin position="524"/>
        <end position="554"/>
    </location>
</feature>
<keyword evidence="2" id="KW-0963">Cytoplasm</keyword>
<dbReference type="InterPro" id="IPR036534">
    <property type="entry name" value="GAR_dom_sf"/>
</dbReference>
<comment type="subcellular location">
    <subcellularLocation>
        <location evidence="1">Cytoplasm</location>
        <location evidence="1">Cytoskeleton</location>
    </subcellularLocation>
</comment>
<evidence type="ECO:0000256" key="2">
    <source>
        <dbReference type="ARBA" id="ARBA00022490"/>
    </source>
</evidence>
<gene>
    <name evidence="7" type="ORF">A0J61_05756</name>
</gene>
<evidence type="ECO:0000256" key="4">
    <source>
        <dbReference type="SAM" id="Coils"/>
    </source>
</evidence>
<dbReference type="SUPFAM" id="SSF46966">
    <property type="entry name" value="Spectrin repeat"/>
    <property type="match status" value="1"/>
</dbReference>
<dbReference type="PROSITE" id="PS51460">
    <property type="entry name" value="GAR"/>
    <property type="match status" value="1"/>
</dbReference>
<dbReference type="GO" id="GO:0005856">
    <property type="term" value="C:cytoskeleton"/>
    <property type="evidence" value="ECO:0007669"/>
    <property type="project" value="UniProtKB-SubCell"/>
</dbReference>
<evidence type="ECO:0000313" key="7">
    <source>
        <dbReference type="EMBL" id="OBZ86188.1"/>
    </source>
</evidence>
<dbReference type="OrthoDB" id="2250192at2759"/>
<keyword evidence="4" id="KW-0175">Coiled coil</keyword>
<feature type="coiled-coil region" evidence="4">
    <location>
        <begin position="183"/>
        <end position="213"/>
    </location>
</feature>
<dbReference type="SMART" id="SM00243">
    <property type="entry name" value="GAS2"/>
    <property type="match status" value="1"/>
</dbReference>
<evidence type="ECO:0000313" key="8">
    <source>
        <dbReference type="Proteomes" id="UP000093000"/>
    </source>
</evidence>
<dbReference type="InterPro" id="IPR003108">
    <property type="entry name" value="GAR_dom"/>
</dbReference>
<evidence type="ECO:0000259" key="6">
    <source>
        <dbReference type="PROSITE" id="PS51460"/>
    </source>
</evidence>
<proteinExistence type="predicted"/>
<evidence type="ECO:0000256" key="3">
    <source>
        <dbReference type="ARBA" id="ARBA00023212"/>
    </source>
</evidence>
<evidence type="ECO:0000256" key="5">
    <source>
        <dbReference type="SAM" id="MobiDB-lite"/>
    </source>
</evidence>
<feature type="domain" description="GAR" evidence="6">
    <location>
        <begin position="566"/>
        <end position="640"/>
    </location>
</feature>
<dbReference type="Proteomes" id="UP000093000">
    <property type="component" value="Unassembled WGS sequence"/>
</dbReference>
<reference evidence="7 8" key="1">
    <citation type="submission" date="2016-03" db="EMBL/GenBank/DDBJ databases">
        <title>Choanephora cucurbitarum.</title>
        <authorList>
            <person name="Min B."/>
            <person name="Park H."/>
            <person name="Park J.-H."/>
            <person name="Shin H.-D."/>
            <person name="Choi I.-G."/>
        </authorList>
    </citation>
    <scope>NUCLEOTIDE SEQUENCE [LARGE SCALE GENOMIC DNA]</scope>
    <source>
        <strain evidence="7 8">KUS-F28377</strain>
    </source>
</reference>
<feature type="region of interest" description="Disordered" evidence="5">
    <location>
        <begin position="468"/>
        <end position="563"/>
    </location>
</feature>
<dbReference type="SUPFAM" id="SSF143575">
    <property type="entry name" value="GAS2 domain-like"/>
    <property type="match status" value="1"/>
</dbReference>
<name>A0A1C7NB48_9FUNG</name>